<evidence type="ECO:0000313" key="2">
    <source>
        <dbReference type="Proteomes" id="UP000218069"/>
    </source>
</evidence>
<gene>
    <name evidence="1" type="ORF">SAMN06295945_1126</name>
</gene>
<dbReference type="Proteomes" id="UP000218069">
    <property type="component" value="Unassembled WGS sequence"/>
</dbReference>
<evidence type="ECO:0000313" key="1">
    <source>
        <dbReference type="EMBL" id="SNX28779.1"/>
    </source>
</evidence>
<reference evidence="2" key="1">
    <citation type="submission" date="2017-08" db="EMBL/GenBank/DDBJ databases">
        <authorList>
            <person name="Varghese N."/>
            <person name="Submissions S."/>
        </authorList>
    </citation>
    <scope>NUCLEOTIDE SEQUENCE [LARGE SCALE GENOMIC DNA]</scope>
    <source>
        <strain evidence="2">AP-Melu-1000-B4</strain>
    </source>
</reference>
<protein>
    <submittedName>
        <fullName evidence="1">Uncharacterized protein</fullName>
    </submittedName>
</protein>
<dbReference type="RefSeq" id="WP_096673193.1">
    <property type="nucleotide sequence ID" value="NZ_OANS01000003.1"/>
</dbReference>
<sequence>MTNEHAENSVRLLDIIYDLYGKDKRYPDGYTPFFLSDSGDVILSDILQNELSKDENRDLLSWAHENIIDLFE</sequence>
<dbReference type="EMBL" id="OANS01000003">
    <property type="protein sequence ID" value="SNX28779.1"/>
    <property type="molecule type" value="Genomic_DNA"/>
</dbReference>
<proteinExistence type="predicted"/>
<accession>A0A240E010</accession>
<dbReference type="OrthoDB" id="9134863at2"/>
<name>A0A240E010_9BURK</name>
<keyword evidence="2" id="KW-1185">Reference proteome</keyword>
<dbReference type="AlphaFoldDB" id="A0A240E010"/>
<organism evidence="1 2">
    <name type="scientific">Polynucleobacter meluiroseus</name>
    <dbReference type="NCBI Taxonomy" id="1938814"/>
    <lineage>
        <taxon>Bacteria</taxon>
        <taxon>Pseudomonadati</taxon>
        <taxon>Pseudomonadota</taxon>
        <taxon>Betaproteobacteria</taxon>
        <taxon>Burkholderiales</taxon>
        <taxon>Burkholderiaceae</taxon>
        <taxon>Polynucleobacter</taxon>
    </lineage>
</organism>